<evidence type="ECO:0000313" key="1">
    <source>
        <dbReference type="EMBL" id="KAF5746271.1"/>
    </source>
</evidence>
<gene>
    <name evidence="1" type="ORF">HS088_TW06G00441</name>
</gene>
<protein>
    <submittedName>
        <fullName evidence="1">Uncharacterized protein</fullName>
    </submittedName>
</protein>
<keyword evidence="2" id="KW-1185">Reference proteome</keyword>
<comment type="caution">
    <text evidence="1">The sequence shown here is derived from an EMBL/GenBank/DDBJ whole genome shotgun (WGS) entry which is preliminary data.</text>
</comment>
<dbReference type="AlphaFoldDB" id="A0A7J7DIU7"/>
<dbReference type="Proteomes" id="UP000593562">
    <property type="component" value="Unassembled WGS sequence"/>
</dbReference>
<sequence length="100" mass="11674">MSFSQLPQCCFSALMEHPFWKEKEMSYLFSCLFISFSLPLQDDGSNLIFVSKRKLLDSLCLGLYNMMIELIPMIICSSHDGQHWNRVGYIMRRDHSSISK</sequence>
<accession>A0A7J7DIU7</accession>
<evidence type="ECO:0000313" key="2">
    <source>
        <dbReference type="Proteomes" id="UP000593562"/>
    </source>
</evidence>
<dbReference type="InParanoid" id="A0A7J7DIU7"/>
<dbReference type="EMBL" id="JAAARO010000006">
    <property type="protein sequence ID" value="KAF5746271.1"/>
    <property type="molecule type" value="Genomic_DNA"/>
</dbReference>
<proteinExistence type="predicted"/>
<name>A0A7J7DIU7_TRIWF</name>
<reference evidence="1 2" key="1">
    <citation type="journal article" date="2020" name="Nat. Commun.">
        <title>Genome of Tripterygium wilfordii and identification of cytochrome P450 involved in triptolide biosynthesis.</title>
        <authorList>
            <person name="Tu L."/>
            <person name="Su P."/>
            <person name="Zhang Z."/>
            <person name="Gao L."/>
            <person name="Wang J."/>
            <person name="Hu T."/>
            <person name="Zhou J."/>
            <person name="Zhang Y."/>
            <person name="Zhao Y."/>
            <person name="Liu Y."/>
            <person name="Song Y."/>
            <person name="Tong Y."/>
            <person name="Lu Y."/>
            <person name="Yang J."/>
            <person name="Xu C."/>
            <person name="Jia M."/>
            <person name="Peters R.J."/>
            <person name="Huang L."/>
            <person name="Gao W."/>
        </authorList>
    </citation>
    <scope>NUCLEOTIDE SEQUENCE [LARGE SCALE GENOMIC DNA]</scope>
    <source>
        <strain evidence="2">cv. XIE 37</strain>
        <tissue evidence="1">Leaf</tissue>
    </source>
</reference>
<organism evidence="1 2">
    <name type="scientific">Tripterygium wilfordii</name>
    <name type="common">Thunder God vine</name>
    <dbReference type="NCBI Taxonomy" id="458696"/>
    <lineage>
        <taxon>Eukaryota</taxon>
        <taxon>Viridiplantae</taxon>
        <taxon>Streptophyta</taxon>
        <taxon>Embryophyta</taxon>
        <taxon>Tracheophyta</taxon>
        <taxon>Spermatophyta</taxon>
        <taxon>Magnoliopsida</taxon>
        <taxon>eudicotyledons</taxon>
        <taxon>Gunneridae</taxon>
        <taxon>Pentapetalae</taxon>
        <taxon>rosids</taxon>
        <taxon>fabids</taxon>
        <taxon>Celastrales</taxon>
        <taxon>Celastraceae</taxon>
        <taxon>Tripterygium</taxon>
    </lineage>
</organism>